<dbReference type="SMART" id="SM00365">
    <property type="entry name" value="LRR_SD22"/>
    <property type="match status" value="7"/>
</dbReference>
<dbReference type="Proteomes" id="UP000008673">
    <property type="component" value="Unassembled WGS sequence"/>
</dbReference>
<feature type="compositionally biased region" description="Acidic residues" evidence="3">
    <location>
        <begin position="7"/>
        <end position="20"/>
    </location>
</feature>
<dbReference type="EMBL" id="AEOI02000005">
    <property type="protein sequence ID" value="ESX00877.1"/>
    <property type="molecule type" value="Genomic_DNA"/>
</dbReference>
<reference evidence="4 5" key="1">
    <citation type="journal article" date="2013" name="BMC Genomics">
        <title>Genome sequence and analysis of methylotrophic yeast Hansenula polymorpha DL1.</title>
        <authorList>
            <person name="Ravin N.V."/>
            <person name="Eldarov M.A."/>
            <person name="Kadnikov V.V."/>
            <person name="Beletsky A.V."/>
            <person name="Schneider J."/>
            <person name="Mardanova E.S."/>
            <person name="Smekalova E.M."/>
            <person name="Zvereva M.I."/>
            <person name="Dontsova O.A."/>
            <person name="Mardanov A.V."/>
            <person name="Skryabin K.G."/>
        </authorList>
    </citation>
    <scope>NUCLEOTIDE SEQUENCE [LARGE SCALE GENOMIC DNA]</scope>
    <source>
        <strain evidence="5">ATCC 26012 / BCRC 20466 / JCM 22074 / NRRL Y-7560 / DL-1</strain>
    </source>
</reference>
<dbReference type="InterPro" id="IPR001611">
    <property type="entry name" value="Leu-rich_rpt"/>
</dbReference>
<name>W1QFN9_OGAPD</name>
<keyword evidence="5" id="KW-1185">Reference proteome</keyword>
<dbReference type="STRING" id="871575.W1QFN9"/>
<sequence>MQRDPEYTDYTEETAEDDSVGAENQTARSQAARPAGKKYILNSNFNEPSPEHKQTPPTDWMPEILQHEHWPDTQDASQDPYLSLGETNTLVRRQGGDEAAWRKYKDSRFRAGLQALPTPSLPQDPPTVDTFGRSTEHSIIPSSPLKLFGKQDTYTTERFRDMLNKIDGSDGARADGDGSPASARSSSHASLQLLLRNSEELFNKLKNRTQPAQNQEESDYTDTDTAESAVSAESAVFDSPTPSRPDITASLELLKQKLDLSVSGEVDRTMSVPKIKKRDERPGIKFIPGDEFKGKVFDKRLNKFVPVEEYVPDGDADGESIDAFNEISDLDDEMSFLQAKSRLVAAITEQFPSEDWLRLDKLSLAARRLDKLRDLDRFVPHLRVLDASENELTHTEGIPKSIQVLKASANAFSSMSMFNFDNLQVLELRNNRLTNLRGLKLYNLSVLDASYNAIDSLQGLQNLKMLKSLKLAGNNLSGSVDFAALDMLQDLDVDENSISDICGLDGLSALTSVSANRNKLGGFRCGNSSLRRLCLSYNNIKELDLEPLTELRVLKIDRNPLTRLSGLSDKLVQVSAKYLQSHASNDVLMAPLYRLQKLNLCGSLFPTKGSLSNITVLNLSAMNLETVPDLAKWFPMLTDLDLNFNKIHTLSGLSGLRFLRELKLLSNSIKDLASLVPHTRSFRKTLKLLDLRVNPTTHGLYPYVFYDDEPDDESAAEMTLNLKDHEDIEAFSVEYTKLYEKDAMESWTQKNAGYVQEIEESRALARRTYESTLIGWFENINYLDGLWVSYERRQRERRHLRYD</sequence>
<dbReference type="PROSITE" id="PS51450">
    <property type="entry name" value="LRR"/>
    <property type="match status" value="5"/>
</dbReference>
<dbReference type="GeneID" id="25769764"/>
<proteinExistence type="predicted"/>
<dbReference type="Gene3D" id="3.80.10.10">
    <property type="entry name" value="Ribonuclease Inhibitor"/>
    <property type="match status" value="3"/>
</dbReference>
<evidence type="ECO:0000256" key="1">
    <source>
        <dbReference type="ARBA" id="ARBA00022614"/>
    </source>
</evidence>
<feature type="region of interest" description="Disordered" evidence="3">
    <location>
        <begin position="1"/>
        <end position="60"/>
    </location>
</feature>
<dbReference type="OrthoDB" id="7451790at2759"/>
<evidence type="ECO:0000313" key="5">
    <source>
        <dbReference type="Proteomes" id="UP000008673"/>
    </source>
</evidence>
<accession>W1QFN9</accession>
<dbReference type="PANTHER" id="PTHR47566:SF1">
    <property type="entry name" value="PROTEIN NUD1"/>
    <property type="match status" value="1"/>
</dbReference>
<dbReference type="InterPro" id="IPR052574">
    <property type="entry name" value="CDIRP"/>
</dbReference>
<dbReference type="GO" id="GO:1902412">
    <property type="term" value="P:regulation of mitotic cytokinesis"/>
    <property type="evidence" value="ECO:0007669"/>
    <property type="project" value="TreeGrafter"/>
</dbReference>
<dbReference type="eggNOG" id="KOG0531">
    <property type="taxonomic scope" value="Eukaryota"/>
</dbReference>
<keyword evidence="2" id="KW-0677">Repeat</keyword>
<dbReference type="GO" id="GO:0031028">
    <property type="term" value="P:septation initiation signaling"/>
    <property type="evidence" value="ECO:0007669"/>
    <property type="project" value="TreeGrafter"/>
</dbReference>
<dbReference type="InterPro" id="IPR032675">
    <property type="entry name" value="LRR_dom_sf"/>
</dbReference>
<organism evidence="4 5">
    <name type="scientific">Ogataea parapolymorpha (strain ATCC 26012 / BCRC 20466 / JCM 22074 / NRRL Y-7560 / DL-1)</name>
    <name type="common">Yeast</name>
    <name type="synonym">Hansenula polymorpha</name>
    <dbReference type="NCBI Taxonomy" id="871575"/>
    <lineage>
        <taxon>Eukaryota</taxon>
        <taxon>Fungi</taxon>
        <taxon>Dikarya</taxon>
        <taxon>Ascomycota</taxon>
        <taxon>Saccharomycotina</taxon>
        <taxon>Pichiomycetes</taxon>
        <taxon>Pichiales</taxon>
        <taxon>Pichiaceae</taxon>
        <taxon>Ogataea</taxon>
    </lineage>
</organism>
<keyword evidence="1" id="KW-0433">Leucine-rich repeat</keyword>
<dbReference type="PANTHER" id="PTHR47566">
    <property type="match status" value="1"/>
</dbReference>
<dbReference type="InterPro" id="IPR003591">
    <property type="entry name" value="Leu-rich_rpt_typical-subtyp"/>
</dbReference>
<gene>
    <name evidence="4" type="ORF">HPODL_00291</name>
</gene>
<feature type="region of interest" description="Disordered" evidence="3">
    <location>
        <begin position="166"/>
        <end position="189"/>
    </location>
</feature>
<evidence type="ECO:0000256" key="3">
    <source>
        <dbReference type="SAM" id="MobiDB-lite"/>
    </source>
</evidence>
<dbReference type="SMART" id="SM00369">
    <property type="entry name" value="LRR_TYP"/>
    <property type="match status" value="4"/>
</dbReference>
<feature type="compositionally biased region" description="Acidic residues" evidence="3">
    <location>
        <begin position="216"/>
        <end position="225"/>
    </location>
</feature>
<feature type="compositionally biased region" description="Low complexity" evidence="3">
    <location>
        <begin position="226"/>
        <end position="236"/>
    </location>
</feature>
<evidence type="ECO:0000313" key="4">
    <source>
        <dbReference type="EMBL" id="ESX00877.1"/>
    </source>
</evidence>
<dbReference type="RefSeq" id="XP_013935711.1">
    <property type="nucleotide sequence ID" value="XM_014080236.1"/>
</dbReference>
<feature type="compositionally biased region" description="Low complexity" evidence="3">
    <location>
        <begin position="177"/>
        <end position="189"/>
    </location>
</feature>
<dbReference type="SUPFAM" id="SSF52058">
    <property type="entry name" value="L domain-like"/>
    <property type="match status" value="1"/>
</dbReference>
<dbReference type="HOGENOM" id="CLU_350573_0_0_1"/>
<comment type="caution">
    <text evidence="4">The sequence shown here is derived from an EMBL/GenBank/DDBJ whole genome shotgun (WGS) entry which is preliminary data.</text>
</comment>
<dbReference type="AlphaFoldDB" id="W1QFN9"/>
<dbReference type="GO" id="GO:0035591">
    <property type="term" value="F:signaling adaptor activity"/>
    <property type="evidence" value="ECO:0007669"/>
    <property type="project" value="TreeGrafter"/>
</dbReference>
<evidence type="ECO:0000256" key="2">
    <source>
        <dbReference type="ARBA" id="ARBA00022737"/>
    </source>
</evidence>
<feature type="region of interest" description="Disordered" evidence="3">
    <location>
        <begin position="207"/>
        <end position="243"/>
    </location>
</feature>
<dbReference type="KEGG" id="opa:HPODL_00291"/>
<dbReference type="GO" id="GO:0061499">
    <property type="term" value="C:outer plaque of mitotic spindle pole body"/>
    <property type="evidence" value="ECO:0007669"/>
    <property type="project" value="TreeGrafter"/>
</dbReference>
<protein>
    <submittedName>
        <fullName evidence="4">Septation initiation network scaffold protein cdc11</fullName>
    </submittedName>
</protein>
<feature type="compositionally biased region" description="Basic and acidic residues" evidence="3">
    <location>
        <begin position="166"/>
        <end position="176"/>
    </location>
</feature>